<protein>
    <submittedName>
        <fullName evidence="2">Uncharacterized protein</fullName>
    </submittedName>
</protein>
<keyword evidence="3" id="KW-1185">Reference proteome</keyword>
<evidence type="ECO:0000256" key="1">
    <source>
        <dbReference type="SAM" id="MobiDB-lite"/>
    </source>
</evidence>
<name>A0A5N5SZ10_9CRUS</name>
<dbReference type="EMBL" id="SEYY01018606">
    <property type="protein sequence ID" value="KAB7499187.1"/>
    <property type="molecule type" value="Genomic_DNA"/>
</dbReference>
<evidence type="ECO:0000313" key="2">
    <source>
        <dbReference type="EMBL" id="KAB7499187.1"/>
    </source>
</evidence>
<dbReference type="AlphaFoldDB" id="A0A5N5SZ10"/>
<gene>
    <name evidence="2" type="ORF">Anas_00571</name>
</gene>
<feature type="compositionally biased region" description="Polar residues" evidence="1">
    <location>
        <begin position="81"/>
        <end position="113"/>
    </location>
</feature>
<feature type="region of interest" description="Disordered" evidence="1">
    <location>
        <begin position="75"/>
        <end position="113"/>
    </location>
</feature>
<accession>A0A5N5SZ10</accession>
<reference evidence="2 3" key="1">
    <citation type="journal article" date="2019" name="PLoS Biol.">
        <title>Sex chromosomes control vertical transmission of feminizing Wolbachia symbionts in an isopod.</title>
        <authorList>
            <person name="Becking T."/>
            <person name="Chebbi M.A."/>
            <person name="Giraud I."/>
            <person name="Moumen B."/>
            <person name="Laverre T."/>
            <person name="Caubet Y."/>
            <person name="Peccoud J."/>
            <person name="Gilbert C."/>
            <person name="Cordaux R."/>
        </authorList>
    </citation>
    <scope>NUCLEOTIDE SEQUENCE [LARGE SCALE GENOMIC DNA]</scope>
    <source>
        <strain evidence="2">ANa2</strain>
        <tissue evidence="2">Whole body excluding digestive tract and cuticle</tissue>
    </source>
</reference>
<dbReference type="Proteomes" id="UP000326759">
    <property type="component" value="Unassembled WGS sequence"/>
</dbReference>
<organism evidence="2 3">
    <name type="scientific">Armadillidium nasatum</name>
    <dbReference type="NCBI Taxonomy" id="96803"/>
    <lineage>
        <taxon>Eukaryota</taxon>
        <taxon>Metazoa</taxon>
        <taxon>Ecdysozoa</taxon>
        <taxon>Arthropoda</taxon>
        <taxon>Crustacea</taxon>
        <taxon>Multicrustacea</taxon>
        <taxon>Malacostraca</taxon>
        <taxon>Eumalacostraca</taxon>
        <taxon>Peracarida</taxon>
        <taxon>Isopoda</taxon>
        <taxon>Oniscidea</taxon>
        <taxon>Crinocheta</taxon>
        <taxon>Armadillidiidae</taxon>
        <taxon>Armadillidium</taxon>
    </lineage>
</organism>
<sequence>MNQNQSAENNSLPVYYNPAFDGQYDNLTVPVHQPINPVNPVHQPINYENNQFLEESPPSYDEIFTIKINEANFNKPDNPPSYLQVTNPQYFISNHESSQTEQPDPRTASFNKSATTKSYYYSQRWSKV</sequence>
<proteinExistence type="predicted"/>
<evidence type="ECO:0000313" key="3">
    <source>
        <dbReference type="Proteomes" id="UP000326759"/>
    </source>
</evidence>
<comment type="caution">
    <text evidence="2">The sequence shown here is derived from an EMBL/GenBank/DDBJ whole genome shotgun (WGS) entry which is preliminary data.</text>
</comment>